<protein>
    <submittedName>
        <fullName evidence="2">Uncharacterized protein</fullName>
    </submittedName>
</protein>
<dbReference type="AlphaFoldDB" id="A0A0D7EVV6"/>
<evidence type="ECO:0000313" key="3">
    <source>
        <dbReference type="Proteomes" id="UP000032515"/>
    </source>
</evidence>
<keyword evidence="1" id="KW-0812">Transmembrane</keyword>
<dbReference type="Proteomes" id="UP000032515">
    <property type="component" value="Unassembled WGS sequence"/>
</dbReference>
<reference evidence="2 3" key="1">
    <citation type="submission" date="2014-11" db="EMBL/GenBank/DDBJ databases">
        <title>Genomics and ecophysiology of heterotrophic nitrogen fixing bacteria isolated from estuarine surface water.</title>
        <authorList>
            <person name="Bentzon-Tilia M."/>
            <person name="Severin I."/>
            <person name="Hansen L.H."/>
            <person name="Riemann L."/>
        </authorList>
    </citation>
    <scope>NUCLEOTIDE SEQUENCE [LARGE SCALE GENOMIC DNA]</scope>
    <source>
        <strain evidence="2 3">BAL398</strain>
    </source>
</reference>
<accession>A0A0D7EVV6</accession>
<gene>
    <name evidence="2" type="ORF">OO17_09115</name>
</gene>
<evidence type="ECO:0000313" key="2">
    <source>
        <dbReference type="EMBL" id="KIZ44761.1"/>
    </source>
</evidence>
<dbReference type="OrthoDB" id="8404031at2"/>
<evidence type="ECO:0000256" key="1">
    <source>
        <dbReference type="SAM" id="Phobius"/>
    </source>
</evidence>
<feature type="transmembrane region" description="Helical" evidence="1">
    <location>
        <begin position="12"/>
        <end position="36"/>
    </location>
</feature>
<comment type="caution">
    <text evidence="2">The sequence shown here is derived from an EMBL/GenBank/DDBJ whole genome shotgun (WGS) entry which is preliminary data.</text>
</comment>
<name>A0A0D7EVV6_RHOPL</name>
<dbReference type="EMBL" id="JXXE01000178">
    <property type="protein sequence ID" value="KIZ44761.1"/>
    <property type="molecule type" value="Genomic_DNA"/>
</dbReference>
<feature type="transmembrane region" description="Helical" evidence="1">
    <location>
        <begin position="42"/>
        <end position="63"/>
    </location>
</feature>
<proteinExistence type="predicted"/>
<keyword evidence="1" id="KW-1133">Transmembrane helix</keyword>
<keyword evidence="1" id="KW-0472">Membrane</keyword>
<dbReference type="RefSeq" id="WP_044408965.1">
    <property type="nucleotide sequence ID" value="NZ_JXXE01000178.1"/>
</dbReference>
<dbReference type="PATRIC" id="fig|1076.23.peg.1166"/>
<organism evidence="2 3">
    <name type="scientific">Rhodopseudomonas palustris</name>
    <dbReference type="NCBI Taxonomy" id="1076"/>
    <lineage>
        <taxon>Bacteria</taxon>
        <taxon>Pseudomonadati</taxon>
        <taxon>Pseudomonadota</taxon>
        <taxon>Alphaproteobacteria</taxon>
        <taxon>Hyphomicrobiales</taxon>
        <taxon>Nitrobacteraceae</taxon>
        <taxon>Rhodopseudomonas</taxon>
    </lineage>
</organism>
<sequence length="67" mass="7477">MRWFKTIIRELFGLFVDDGSFALIIIAWLGAAWLVLPWLTAGSAWGGAIMFAGLASILVESVWRHRA</sequence>